<sequence>MSQSISNRQLILCYLN</sequence>
<dbReference type="AlphaFoldDB" id="A0A0A9AT02"/>
<dbReference type="EMBL" id="GBRH01247688">
    <property type="protein sequence ID" value="JAD50207.1"/>
    <property type="molecule type" value="Transcribed_RNA"/>
</dbReference>
<evidence type="ECO:0000313" key="1">
    <source>
        <dbReference type="EMBL" id="JAD50207.1"/>
    </source>
</evidence>
<accession>A0A0A9AT02</accession>
<organism evidence="1">
    <name type="scientific">Arundo donax</name>
    <name type="common">Giant reed</name>
    <name type="synonym">Donax arundinaceus</name>
    <dbReference type="NCBI Taxonomy" id="35708"/>
    <lineage>
        <taxon>Eukaryota</taxon>
        <taxon>Viridiplantae</taxon>
        <taxon>Streptophyta</taxon>
        <taxon>Embryophyta</taxon>
        <taxon>Tracheophyta</taxon>
        <taxon>Spermatophyta</taxon>
        <taxon>Magnoliopsida</taxon>
        <taxon>Liliopsida</taxon>
        <taxon>Poales</taxon>
        <taxon>Poaceae</taxon>
        <taxon>PACMAD clade</taxon>
        <taxon>Arundinoideae</taxon>
        <taxon>Arundineae</taxon>
        <taxon>Arundo</taxon>
    </lineage>
</organism>
<proteinExistence type="predicted"/>
<reference evidence="1" key="1">
    <citation type="submission" date="2014-09" db="EMBL/GenBank/DDBJ databases">
        <authorList>
            <person name="Magalhaes I.L.F."/>
            <person name="Oliveira U."/>
            <person name="Santos F.R."/>
            <person name="Vidigal T.H.D.A."/>
            <person name="Brescovit A.D."/>
            <person name="Santos A.J."/>
        </authorList>
    </citation>
    <scope>NUCLEOTIDE SEQUENCE</scope>
    <source>
        <tissue evidence="1">Shoot tissue taken approximately 20 cm above the soil surface</tissue>
    </source>
</reference>
<reference evidence="1" key="2">
    <citation type="journal article" date="2015" name="Data Brief">
        <title>Shoot transcriptome of the giant reed, Arundo donax.</title>
        <authorList>
            <person name="Barrero R.A."/>
            <person name="Guerrero F.D."/>
            <person name="Moolhuijzen P."/>
            <person name="Goolsby J.A."/>
            <person name="Tidwell J."/>
            <person name="Bellgard S.E."/>
            <person name="Bellgard M.I."/>
        </authorList>
    </citation>
    <scope>NUCLEOTIDE SEQUENCE</scope>
    <source>
        <tissue evidence="1">Shoot tissue taken approximately 20 cm above the soil surface</tissue>
    </source>
</reference>
<protein>
    <submittedName>
        <fullName evidence="1">Uncharacterized protein</fullName>
    </submittedName>
</protein>
<name>A0A0A9AT02_ARUDO</name>